<dbReference type="GO" id="GO:0016036">
    <property type="term" value="P:cellular response to phosphate starvation"/>
    <property type="evidence" value="ECO:0007669"/>
    <property type="project" value="TreeGrafter"/>
</dbReference>
<organism evidence="13 14">
    <name type="scientific">Clostridium tetani (strain Massachusetts / E88)</name>
    <dbReference type="NCBI Taxonomy" id="212717"/>
    <lineage>
        <taxon>Bacteria</taxon>
        <taxon>Bacillati</taxon>
        <taxon>Bacillota</taxon>
        <taxon>Clostridia</taxon>
        <taxon>Eubacteriales</taxon>
        <taxon>Clostridiaceae</taxon>
        <taxon>Clostridium</taxon>
    </lineage>
</organism>
<evidence type="ECO:0000256" key="10">
    <source>
        <dbReference type="ARBA" id="ARBA00023136"/>
    </source>
</evidence>
<evidence type="ECO:0000313" key="14">
    <source>
        <dbReference type="Proteomes" id="UP000001412"/>
    </source>
</evidence>
<evidence type="ECO:0000256" key="8">
    <source>
        <dbReference type="ARBA" id="ARBA00022989"/>
    </source>
</evidence>
<dbReference type="PANTHER" id="PTHR45453">
    <property type="entry name" value="PHOSPHATE REGULON SENSOR PROTEIN PHOR"/>
    <property type="match status" value="1"/>
</dbReference>
<dbReference type="Gene3D" id="3.30.565.10">
    <property type="entry name" value="Histidine kinase-like ATPase, C-terminal domain"/>
    <property type="match status" value="1"/>
</dbReference>
<protein>
    <recommendedName>
        <fullName evidence="3">histidine kinase</fullName>
        <ecNumber evidence="3">2.7.13.3</ecNumber>
    </recommendedName>
</protein>
<dbReference type="EC" id="2.7.13.3" evidence="3"/>
<dbReference type="KEGG" id="ctc:CTC_00393"/>
<evidence type="ECO:0000256" key="6">
    <source>
        <dbReference type="ARBA" id="ARBA00022692"/>
    </source>
</evidence>
<feature type="domain" description="Histidine kinase" evidence="12">
    <location>
        <begin position="134"/>
        <end position="347"/>
    </location>
</feature>
<evidence type="ECO:0000256" key="4">
    <source>
        <dbReference type="ARBA" id="ARBA00022475"/>
    </source>
</evidence>
<dbReference type="InterPro" id="IPR036890">
    <property type="entry name" value="HATPase_C_sf"/>
</dbReference>
<dbReference type="Proteomes" id="UP000001412">
    <property type="component" value="Chromosome"/>
</dbReference>
<reference evidence="13 14" key="1">
    <citation type="journal article" date="2003" name="Proc. Natl. Acad. Sci. U.S.A.">
        <title>The genome sequence of Clostridium tetani, the causative agent of tetanus disease.</title>
        <authorList>
            <person name="Brueggemann H."/>
            <person name="Baumer S."/>
            <person name="Fricke W.F."/>
            <person name="Wiezer A."/>
            <person name="Liesegang H."/>
            <person name="Decker I."/>
            <person name="Herzberg C."/>
            <person name="Martinez-Arias R."/>
            <person name="Merkl R."/>
            <person name="Henne A."/>
            <person name="Gottschalk G."/>
        </authorList>
    </citation>
    <scope>NUCLEOTIDE SEQUENCE [LARGE SCALE GENOMIC DNA]</scope>
    <source>
        <strain evidence="14">Massachusetts / E88</strain>
    </source>
</reference>
<dbReference type="HOGENOM" id="CLU_000445_13_1_9"/>
<dbReference type="GO" id="GO:0004721">
    <property type="term" value="F:phosphoprotein phosphatase activity"/>
    <property type="evidence" value="ECO:0007669"/>
    <property type="project" value="TreeGrafter"/>
</dbReference>
<keyword evidence="4" id="KW-1003">Cell membrane</keyword>
<keyword evidence="9" id="KW-0902">Two-component regulatory system</keyword>
<dbReference type="InterPro" id="IPR004358">
    <property type="entry name" value="Sig_transdc_His_kin-like_C"/>
</dbReference>
<dbReference type="InterPro" id="IPR003594">
    <property type="entry name" value="HATPase_dom"/>
</dbReference>
<dbReference type="InterPro" id="IPR005467">
    <property type="entry name" value="His_kinase_dom"/>
</dbReference>
<dbReference type="SUPFAM" id="SSF55874">
    <property type="entry name" value="ATPase domain of HSP90 chaperone/DNA topoisomerase II/histidine kinase"/>
    <property type="match status" value="1"/>
</dbReference>
<name>Q898Q0_CLOTE</name>
<dbReference type="Pfam" id="PF02518">
    <property type="entry name" value="HATPase_c"/>
    <property type="match status" value="1"/>
</dbReference>
<evidence type="ECO:0000256" key="11">
    <source>
        <dbReference type="SAM" id="Phobius"/>
    </source>
</evidence>
<dbReference type="GO" id="GO:0005886">
    <property type="term" value="C:plasma membrane"/>
    <property type="evidence" value="ECO:0007669"/>
    <property type="project" value="UniProtKB-SubCell"/>
</dbReference>
<keyword evidence="6 11" id="KW-0812">Transmembrane</keyword>
<dbReference type="AlphaFoldDB" id="Q898Q0"/>
<accession>Q898Q0</accession>
<evidence type="ECO:0000259" key="12">
    <source>
        <dbReference type="PROSITE" id="PS50109"/>
    </source>
</evidence>
<evidence type="ECO:0000256" key="2">
    <source>
        <dbReference type="ARBA" id="ARBA00004651"/>
    </source>
</evidence>
<dbReference type="GO" id="GO:0000155">
    <property type="term" value="F:phosphorelay sensor kinase activity"/>
    <property type="evidence" value="ECO:0007669"/>
    <property type="project" value="TreeGrafter"/>
</dbReference>
<dbReference type="PRINTS" id="PR00344">
    <property type="entry name" value="BCTRLSENSOR"/>
</dbReference>
<dbReference type="EMBL" id="AE015927">
    <property type="protein sequence ID" value="AAO35029.1"/>
    <property type="molecule type" value="Genomic_DNA"/>
</dbReference>
<comment type="subcellular location">
    <subcellularLocation>
        <location evidence="2">Cell membrane</location>
        <topology evidence="2">Multi-pass membrane protein</topology>
    </subcellularLocation>
</comment>
<dbReference type="STRING" id="212717.CTC_00393"/>
<evidence type="ECO:0000313" key="13">
    <source>
        <dbReference type="EMBL" id="AAO35029.1"/>
    </source>
</evidence>
<dbReference type="PANTHER" id="PTHR45453:SF2">
    <property type="entry name" value="HISTIDINE KINASE"/>
    <property type="match status" value="1"/>
</dbReference>
<keyword evidence="5" id="KW-0808">Transferase</keyword>
<dbReference type="InterPro" id="IPR050351">
    <property type="entry name" value="BphY/WalK/GraS-like"/>
</dbReference>
<proteinExistence type="predicted"/>
<evidence type="ECO:0000256" key="7">
    <source>
        <dbReference type="ARBA" id="ARBA00022777"/>
    </source>
</evidence>
<gene>
    <name evidence="13" type="ordered locus">CTC_00393</name>
</gene>
<feature type="transmembrane region" description="Helical" evidence="11">
    <location>
        <begin position="14"/>
        <end position="35"/>
    </location>
</feature>
<keyword evidence="14" id="KW-1185">Reference proteome</keyword>
<evidence type="ECO:0000256" key="9">
    <source>
        <dbReference type="ARBA" id="ARBA00023012"/>
    </source>
</evidence>
<evidence type="ECO:0000256" key="1">
    <source>
        <dbReference type="ARBA" id="ARBA00000085"/>
    </source>
</evidence>
<dbReference type="PROSITE" id="PS50109">
    <property type="entry name" value="HIS_KIN"/>
    <property type="match status" value="1"/>
</dbReference>
<keyword evidence="8 11" id="KW-1133">Transmembrane helix</keyword>
<keyword evidence="7 13" id="KW-0418">Kinase</keyword>
<feature type="transmembrane region" description="Helical" evidence="11">
    <location>
        <begin position="47"/>
        <end position="64"/>
    </location>
</feature>
<keyword evidence="10 11" id="KW-0472">Membrane</keyword>
<dbReference type="SMART" id="SM00387">
    <property type="entry name" value="HATPase_c"/>
    <property type="match status" value="1"/>
</dbReference>
<evidence type="ECO:0000256" key="3">
    <source>
        <dbReference type="ARBA" id="ARBA00012438"/>
    </source>
</evidence>
<sequence length="352" mass="41249">MNKVNFIDFLKDRIAYIIVYLISISFVILTMHLTLFIKVIDFPITNILYAYFVSIVILIIFLVYEYSKVRAFYKQLYEILNSENIIENIINIGEVRTIEQKLFTQILKKLYKSYEDKVYKYKDIQKHYLDFINQWVHQMKTPVSVIDLILQEEDISEFNEILDSIGEENEKISQGLNIMLYNARINEFNHDFNVEDIDILLILRKVINDNKKLLIRHKIFPKISGETAIVQTDKKWIYFVINQIVINAIKYTAATEKDKKTINFNIKEDTTKIVVSIEDNGIGIPKEDLGRVFNAFFTGKNGRKTSESTGMGMYLSKRICEELGNEVYVESEEGKGASFYIAFYKSKNIFKL</sequence>
<comment type="catalytic activity">
    <reaction evidence="1">
        <text>ATP + protein L-histidine = ADP + protein N-phospho-L-histidine.</text>
        <dbReference type="EC" id="2.7.13.3"/>
    </reaction>
</comment>
<evidence type="ECO:0000256" key="5">
    <source>
        <dbReference type="ARBA" id="ARBA00022679"/>
    </source>
</evidence>